<feature type="domain" description="Caspase family p20" evidence="10">
    <location>
        <begin position="138"/>
        <end position="262"/>
    </location>
</feature>
<organism evidence="11 12">
    <name type="scientific">Araneus ventricosus</name>
    <name type="common">Orbweaver spider</name>
    <name type="synonym">Epeira ventricosa</name>
    <dbReference type="NCBI Taxonomy" id="182803"/>
    <lineage>
        <taxon>Eukaryota</taxon>
        <taxon>Metazoa</taxon>
        <taxon>Ecdysozoa</taxon>
        <taxon>Arthropoda</taxon>
        <taxon>Chelicerata</taxon>
        <taxon>Arachnida</taxon>
        <taxon>Araneae</taxon>
        <taxon>Araneomorphae</taxon>
        <taxon>Entelegynae</taxon>
        <taxon>Araneoidea</taxon>
        <taxon>Araneidae</taxon>
        <taxon>Araneus</taxon>
    </lineage>
</organism>
<evidence type="ECO:0000256" key="5">
    <source>
        <dbReference type="ARBA" id="ARBA00022807"/>
    </source>
</evidence>
<evidence type="ECO:0000256" key="4">
    <source>
        <dbReference type="ARBA" id="ARBA00022801"/>
    </source>
</evidence>
<protein>
    <submittedName>
        <fullName evidence="11">Caspase-9</fullName>
    </submittedName>
</protein>
<dbReference type="Pfam" id="PF00656">
    <property type="entry name" value="Peptidase_C14"/>
    <property type="match status" value="1"/>
</dbReference>
<dbReference type="SUPFAM" id="SSF47986">
    <property type="entry name" value="DEATH domain"/>
    <property type="match status" value="1"/>
</dbReference>
<evidence type="ECO:0000313" key="12">
    <source>
        <dbReference type="Proteomes" id="UP000499080"/>
    </source>
</evidence>
<evidence type="ECO:0000256" key="6">
    <source>
        <dbReference type="ARBA" id="ARBA00023145"/>
    </source>
</evidence>
<keyword evidence="5" id="KW-0788">Thiol protease</keyword>
<dbReference type="Gene3D" id="1.10.533.10">
    <property type="entry name" value="Death Domain, Fas"/>
    <property type="match status" value="1"/>
</dbReference>
<evidence type="ECO:0000256" key="1">
    <source>
        <dbReference type="ARBA" id="ARBA00010134"/>
    </source>
</evidence>
<keyword evidence="6" id="KW-0865">Zymogen</keyword>
<reference evidence="11 12" key="1">
    <citation type="journal article" date="2019" name="Sci. Rep.">
        <title>Orb-weaving spider Araneus ventricosus genome elucidates the spidroin gene catalogue.</title>
        <authorList>
            <person name="Kono N."/>
            <person name="Nakamura H."/>
            <person name="Ohtoshi R."/>
            <person name="Moran D.A.P."/>
            <person name="Shinohara A."/>
            <person name="Yoshida Y."/>
            <person name="Fujiwara M."/>
            <person name="Mori M."/>
            <person name="Tomita M."/>
            <person name="Arakawa K."/>
        </authorList>
    </citation>
    <scope>NUCLEOTIDE SEQUENCE [LARGE SCALE GENOMIC DNA]</scope>
</reference>
<proteinExistence type="inferred from homology"/>
<dbReference type="PANTHER" id="PTHR47901:SF8">
    <property type="entry name" value="CASPASE-3"/>
    <property type="match status" value="1"/>
</dbReference>
<dbReference type="InterPro" id="IPR015917">
    <property type="entry name" value="Pept_C14A"/>
</dbReference>
<keyword evidence="3" id="KW-0053">Apoptosis</keyword>
<dbReference type="PROSITE" id="PS50207">
    <property type="entry name" value="CASPASE_P10"/>
    <property type="match status" value="1"/>
</dbReference>
<dbReference type="GO" id="GO:0004197">
    <property type="term" value="F:cysteine-type endopeptidase activity"/>
    <property type="evidence" value="ECO:0007669"/>
    <property type="project" value="InterPro"/>
</dbReference>
<feature type="active site" evidence="7">
    <location>
        <position position="258"/>
    </location>
</feature>
<name>A0A4Y2GY43_ARAVE</name>
<evidence type="ECO:0000256" key="2">
    <source>
        <dbReference type="ARBA" id="ARBA00022670"/>
    </source>
</evidence>
<dbReference type="EMBL" id="BGPR01001601">
    <property type="protein sequence ID" value="GBM57636.1"/>
    <property type="molecule type" value="Genomic_DNA"/>
</dbReference>
<dbReference type="AlphaFoldDB" id="A0A4Y2GY43"/>
<keyword evidence="12" id="KW-1185">Reference proteome</keyword>
<evidence type="ECO:0000259" key="10">
    <source>
        <dbReference type="PROSITE" id="PS50208"/>
    </source>
</evidence>
<keyword evidence="2" id="KW-0645">Protease</keyword>
<dbReference type="InterPro" id="IPR002398">
    <property type="entry name" value="Pept_C14"/>
</dbReference>
<dbReference type="PROSITE" id="PS50208">
    <property type="entry name" value="CASPASE_P20"/>
    <property type="match status" value="1"/>
</dbReference>
<dbReference type="CDD" id="cd01671">
    <property type="entry name" value="CARD"/>
    <property type="match status" value="1"/>
</dbReference>
<dbReference type="InterPro" id="IPR011600">
    <property type="entry name" value="Pept_C14_caspase"/>
</dbReference>
<dbReference type="InterPro" id="IPR002138">
    <property type="entry name" value="Pept_C14_p10"/>
</dbReference>
<evidence type="ECO:0000256" key="3">
    <source>
        <dbReference type="ARBA" id="ARBA00022703"/>
    </source>
</evidence>
<keyword evidence="4" id="KW-0378">Hydrolase</keyword>
<evidence type="ECO:0000259" key="9">
    <source>
        <dbReference type="PROSITE" id="PS50207"/>
    </source>
</evidence>
<dbReference type="InterPro" id="IPR011029">
    <property type="entry name" value="DEATH-like_dom_sf"/>
</dbReference>
<dbReference type="GO" id="GO:0006508">
    <property type="term" value="P:proteolysis"/>
    <property type="evidence" value="ECO:0007669"/>
    <property type="project" value="UniProtKB-KW"/>
</dbReference>
<dbReference type="InterPro" id="IPR029030">
    <property type="entry name" value="Caspase-like_dom_sf"/>
</dbReference>
<dbReference type="InterPro" id="IPR001309">
    <property type="entry name" value="Pept_C14_p20"/>
</dbReference>
<comment type="similarity">
    <text evidence="1 8">Belongs to the peptidase C14A family.</text>
</comment>
<dbReference type="PANTHER" id="PTHR47901">
    <property type="entry name" value="CASPASE RECRUITMENT DOMAIN-CONTAINING PROTEIN 18"/>
    <property type="match status" value="1"/>
</dbReference>
<feature type="domain" description="Caspase family p10" evidence="9">
    <location>
        <begin position="277"/>
        <end position="338"/>
    </location>
</feature>
<dbReference type="SUPFAM" id="SSF52129">
    <property type="entry name" value="Caspase-like"/>
    <property type="match status" value="1"/>
</dbReference>
<sequence>MDPASRNIILRNKDYLSERIDLYKLRPFLKKHDIFTYLMLDDIYNFPTEYDFYVELTTRGPDALDKFRQVLRDAGYSQEASIFETNSSNIRDPDAIDKFRPVLRETGYSQGANIGGTNSSNIVGKRMCYKMNSKPFLGYCFIINNVKFKRHSYRYGSDVDAQALDRLFTNIGYKVEIESNLEASEMIAYLKKFSKQDWSAVDSCVLFILSHGNNSQNLDIIFGSDSEFVKLIDIYKIFDNENCQPLKFKPKMFFFSACRGDEVDYGVWTTVSSDAAKIVKVSAMTDMFIVHSTLPNHESYRDHEKGTWFCQDLIEVFSSDYLTQDLDTMLQTVDRKLESRLSEEMSKQVLHIDHFGVKATVYLSMEKVVDICEIYDPQKSLAS</sequence>
<evidence type="ECO:0000256" key="8">
    <source>
        <dbReference type="RuleBase" id="RU003971"/>
    </source>
</evidence>
<feature type="active site" evidence="7">
    <location>
        <position position="211"/>
    </location>
</feature>
<dbReference type="Proteomes" id="UP000499080">
    <property type="component" value="Unassembled WGS sequence"/>
</dbReference>
<accession>A0A4Y2GY43</accession>
<dbReference type="OrthoDB" id="6044770at2759"/>
<dbReference type="SMART" id="SM00115">
    <property type="entry name" value="CASc"/>
    <property type="match status" value="1"/>
</dbReference>
<gene>
    <name evidence="11" type="primary">CASP9</name>
    <name evidence="11" type="ORF">AVEN_225015_1</name>
</gene>
<dbReference type="PRINTS" id="PR00376">
    <property type="entry name" value="IL1BCENZYME"/>
</dbReference>
<evidence type="ECO:0000256" key="7">
    <source>
        <dbReference type="PIRSR" id="PIRSR038001-1"/>
    </source>
</evidence>
<dbReference type="GO" id="GO:0006915">
    <property type="term" value="P:apoptotic process"/>
    <property type="evidence" value="ECO:0007669"/>
    <property type="project" value="UniProtKB-KW"/>
</dbReference>
<dbReference type="PIRSF" id="PIRSF038001">
    <property type="entry name" value="Caspase_ICE"/>
    <property type="match status" value="1"/>
</dbReference>
<dbReference type="Gene3D" id="3.40.50.1460">
    <property type="match status" value="1"/>
</dbReference>
<evidence type="ECO:0000313" key="11">
    <source>
        <dbReference type="EMBL" id="GBM57636.1"/>
    </source>
</evidence>
<comment type="caution">
    <text evidence="11">The sequence shown here is derived from an EMBL/GenBank/DDBJ whole genome shotgun (WGS) entry which is preliminary data.</text>
</comment>